<keyword evidence="1" id="KW-0812">Transmembrane</keyword>
<evidence type="ECO:0008006" key="4">
    <source>
        <dbReference type="Google" id="ProtNLM"/>
    </source>
</evidence>
<dbReference type="InterPro" id="IPR043727">
    <property type="entry name" value="Lmo0937-like"/>
</dbReference>
<proteinExistence type="predicted"/>
<keyword evidence="1" id="KW-0472">Membrane</keyword>
<reference evidence="2 3" key="1">
    <citation type="submission" date="2021-02" db="EMBL/GenBank/DDBJ databases">
        <title>De Novo genome assembly of isolated myxobacteria.</title>
        <authorList>
            <person name="Stevens D.C."/>
        </authorList>
    </citation>
    <scope>NUCLEOTIDE SEQUENCE [LARGE SCALE GENOMIC DNA]</scope>
    <source>
        <strain evidence="3">SCPEA02</strain>
    </source>
</reference>
<evidence type="ECO:0000313" key="3">
    <source>
        <dbReference type="Proteomes" id="UP000662747"/>
    </source>
</evidence>
<feature type="transmembrane region" description="Helical" evidence="1">
    <location>
        <begin position="30"/>
        <end position="47"/>
    </location>
</feature>
<organism evidence="2 3">
    <name type="scientific">Pyxidicoccus parkwayensis</name>
    <dbReference type="NCBI Taxonomy" id="2813578"/>
    <lineage>
        <taxon>Bacteria</taxon>
        <taxon>Pseudomonadati</taxon>
        <taxon>Myxococcota</taxon>
        <taxon>Myxococcia</taxon>
        <taxon>Myxococcales</taxon>
        <taxon>Cystobacterineae</taxon>
        <taxon>Myxococcaceae</taxon>
        <taxon>Pyxidicoccus</taxon>
    </lineage>
</organism>
<dbReference type="Proteomes" id="UP000662747">
    <property type="component" value="Chromosome"/>
</dbReference>
<keyword evidence="3" id="KW-1185">Reference proteome</keyword>
<evidence type="ECO:0000256" key="1">
    <source>
        <dbReference type="SAM" id="Phobius"/>
    </source>
</evidence>
<gene>
    <name evidence="2" type="ORF">JY651_38675</name>
</gene>
<accession>A0ABX7NQG2</accession>
<keyword evidence="1" id="KW-1133">Transmembrane helix</keyword>
<evidence type="ECO:0000313" key="2">
    <source>
        <dbReference type="EMBL" id="QSQ21077.1"/>
    </source>
</evidence>
<feature type="transmembrane region" description="Helical" evidence="1">
    <location>
        <begin position="5"/>
        <end position="24"/>
    </location>
</feature>
<dbReference type="Pfam" id="PF18919">
    <property type="entry name" value="DUF5670"/>
    <property type="match status" value="1"/>
</dbReference>
<protein>
    <recommendedName>
        <fullName evidence="4">Lmo0937 family membrane protein</fullName>
    </recommendedName>
</protein>
<dbReference type="EMBL" id="CP071090">
    <property type="protein sequence ID" value="QSQ21077.1"/>
    <property type="molecule type" value="Genomic_DNA"/>
</dbReference>
<sequence>MDFKGFAWVAFVLLLVWVFAGLIFKVAGGAIHLLLLAAVIFGIVSLVQRARGTRRTHA</sequence>
<name>A0ABX7NQG2_9BACT</name>
<dbReference type="RefSeq" id="WP_206722656.1">
    <property type="nucleotide sequence ID" value="NZ_CP071090.1"/>
</dbReference>